<dbReference type="InterPro" id="IPR005140">
    <property type="entry name" value="eRF1_Pelota-like_N"/>
</dbReference>
<dbReference type="EMBL" id="JAGVWD010000002">
    <property type="protein sequence ID" value="MBS3057013.1"/>
    <property type="molecule type" value="Genomic_DNA"/>
</dbReference>
<dbReference type="NCBIfam" id="TIGR03676">
    <property type="entry name" value="aRF1_eRF1"/>
    <property type="match status" value="1"/>
</dbReference>
<reference evidence="11" key="1">
    <citation type="submission" date="2021-03" db="EMBL/GenBank/DDBJ databases">
        <authorList>
            <person name="Jaffe A."/>
        </authorList>
    </citation>
    <scope>NUCLEOTIDE SEQUENCE</scope>
    <source>
        <strain evidence="11">RIFCSPHIGHO2_01_FULL_AR10_44_11</strain>
    </source>
</reference>
<proteinExistence type="inferred from homology"/>
<evidence type="ECO:0000256" key="1">
    <source>
        <dbReference type="ARBA" id="ARBA00002832"/>
    </source>
</evidence>
<comment type="similarity">
    <text evidence="3 9">Belongs to the eukaryotic release factor 1 family.</text>
</comment>
<dbReference type="InterPro" id="IPR020918">
    <property type="entry name" value="Peptide_chain-rel_aRF1"/>
</dbReference>
<dbReference type="HAMAP" id="MF_00424">
    <property type="entry name" value="Rel_fact_arch_1"/>
    <property type="match status" value="1"/>
</dbReference>
<dbReference type="SUPFAM" id="SSF53137">
    <property type="entry name" value="Translational machinery components"/>
    <property type="match status" value="1"/>
</dbReference>
<comment type="function">
    <text evidence="1 9">Directs the termination of nascent peptide synthesis (translation) in response to the termination codons UAA, UAG and UGA.</text>
</comment>
<dbReference type="InterPro" id="IPR005141">
    <property type="entry name" value="eRF1_2"/>
</dbReference>
<evidence type="ECO:0000313" key="12">
    <source>
        <dbReference type="Proteomes" id="UP000677687"/>
    </source>
</evidence>
<evidence type="ECO:0000256" key="3">
    <source>
        <dbReference type="ARBA" id="ARBA00005326"/>
    </source>
</evidence>
<evidence type="ECO:0000259" key="10">
    <source>
        <dbReference type="PROSITE" id="PS50801"/>
    </source>
</evidence>
<reference evidence="11" key="2">
    <citation type="submission" date="2021-05" db="EMBL/GenBank/DDBJ databases">
        <title>Protein family content uncovers lineage relationships and bacterial pathway maintenance mechanisms in DPANN archaea.</title>
        <authorList>
            <person name="Castelle C.J."/>
            <person name="Meheust R."/>
            <person name="Jaffe A.L."/>
            <person name="Seitz K."/>
            <person name="Gong X."/>
            <person name="Baker B.J."/>
            <person name="Banfield J.F."/>
        </authorList>
    </citation>
    <scope>NUCLEOTIDE SEQUENCE</scope>
    <source>
        <strain evidence="11">RIFCSPHIGHO2_01_FULL_AR10_44_11</strain>
    </source>
</reference>
<protein>
    <recommendedName>
        <fullName evidence="5 9">Peptide chain release factor subunit 1</fullName>
    </recommendedName>
    <alternativeName>
        <fullName evidence="8 9">Translation termination factor aRF1</fullName>
    </alternativeName>
</protein>
<evidence type="ECO:0000256" key="4">
    <source>
        <dbReference type="ARBA" id="ARBA00011520"/>
    </source>
</evidence>
<dbReference type="Gene3D" id="3.30.960.10">
    <property type="entry name" value="eRF1 domain 1"/>
    <property type="match status" value="1"/>
</dbReference>
<dbReference type="Pfam" id="PF03463">
    <property type="entry name" value="eRF1_1"/>
    <property type="match status" value="1"/>
</dbReference>
<dbReference type="InterPro" id="IPR029064">
    <property type="entry name" value="Ribosomal_eL30-like_sf"/>
</dbReference>
<dbReference type="InterPro" id="IPR005142">
    <property type="entry name" value="eRF1_3"/>
</dbReference>
<dbReference type="InterPro" id="IPR002645">
    <property type="entry name" value="STAS_dom"/>
</dbReference>
<dbReference type="PROSITE" id="PS50801">
    <property type="entry name" value="STAS"/>
    <property type="match status" value="1"/>
</dbReference>
<comment type="subunit">
    <text evidence="4 9">Heterodimer of two subunits, one of which binds GTP.</text>
</comment>
<dbReference type="GO" id="GO:0016149">
    <property type="term" value="F:translation release factor activity, codon specific"/>
    <property type="evidence" value="ECO:0007669"/>
    <property type="project" value="UniProtKB-UniRule"/>
</dbReference>
<dbReference type="SUPFAM" id="SSF55481">
    <property type="entry name" value="N-terminal domain of eukaryotic peptide chain release factor subunit 1, ERF1"/>
    <property type="match status" value="1"/>
</dbReference>
<dbReference type="SMART" id="SM01194">
    <property type="entry name" value="eRF1_1"/>
    <property type="match status" value="1"/>
</dbReference>
<dbReference type="InterPro" id="IPR024049">
    <property type="entry name" value="eRF1_1_sf"/>
</dbReference>
<evidence type="ECO:0000313" key="11">
    <source>
        <dbReference type="EMBL" id="MBS3057013.1"/>
    </source>
</evidence>
<dbReference type="Proteomes" id="UP000677687">
    <property type="component" value="Unassembled WGS sequence"/>
</dbReference>
<keyword evidence="7 9" id="KW-0648">Protein biosynthesis</keyword>
<dbReference type="GO" id="GO:0005737">
    <property type="term" value="C:cytoplasm"/>
    <property type="evidence" value="ECO:0007669"/>
    <property type="project" value="UniProtKB-SubCell"/>
</dbReference>
<evidence type="ECO:0000256" key="9">
    <source>
        <dbReference type="HAMAP-Rule" id="MF_00424"/>
    </source>
</evidence>
<dbReference type="AlphaFoldDB" id="A0A8T4KPQ3"/>
<evidence type="ECO:0000256" key="8">
    <source>
        <dbReference type="ARBA" id="ARBA00031168"/>
    </source>
</evidence>
<dbReference type="InterPro" id="IPR042226">
    <property type="entry name" value="eFR1_2_sf"/>
</dbReference>
<accession>A0A8T4KPQ3</accession>
<dbReference type="PANTHER" id="PTHR10113">
    <property type="entry name" value="PEPTIDE CHAIN RELEASE FACTOR SUBUNIT 1"/>
    <property type="match status" value="1"/>
</dbReference>
<sequence>MMNMKELEKIDEAEAAVFKKKLKMLKAFKGKGTELISLYLPPDVDRSLVMSQLTEETSQSSNIKSPTTRKNVQGALRKISNFLKRINFQLPERGLVVFCGNISEQEGRSDITLFTVRPLRRLKVKLYWCDSQFHLDPLEEMAAPSEIYGLATLDKREATFAALVGKKYEVLGRITSAVPGKVKAGGFSAHRYERLREEATHDFFKRIAEKMGAIYLVYGNKMKGIIIGGPGATKNYFLDQDLLDYRLKGMVLGTLDTSYTDESGIRELFQKSEEILKSTEVMKERLAVNNFLQEVVKGALATYGQKEVEQALAEGKVKTLLVSEAIDWVVYRLLCGHCNNSEEILVKNRFGLGTTPKCTKCNAEAEIMEEVDYADWLLEKVHKIDAEMKLISTETAEGEQFYKTFGGLGAILRYK</sequence>
<dbReference type="Pfam" id="PF03465">
    <property type="entry name" value="eRF1_3"/>
    <property type="match status" value="1"/>
</dbReference>
<keyword evidence="6 9" id="KW-0963">Cytoplasm</keyword>
<dbReference type="InterPro" id="IPR004403">
    <property type="entry name" value="Peptide_chain-rel_eRF1/aRF1"/>
</dbReference>
<gene>
    <name evidence="9 11" type="primary">prf1</name>
    <name evidence="11" type="ORF">J4415_00095</name>
</gene>
<comment type="caution">
    <text evidence="11">The sequence shown here is derived from an EMBL/GenBank/DDBJ whole genome shotgun (WGS) entry which is preliminary data.</text>
</comment>
<name>A0A8T4KPQ3_9ARCH</name>
<dbReference type="Gene3D" id="3.30.1330.30">
    <property type="match status" value="1"/>
</dbReference>
<dbReference type="Gene3D" id="3.30.420.60">
    <property type="entry name" value="eRF1 domain 2"/>
    <property type="match status" value="1"/>
</dbReference>
<evidence type="ECO:0000256" key="7">
    <source>
        <dbReference type="ARBA" id="ARBA00022917"/>
    </source>
</evidence>
<feature type="domain" description="STAS" evidence="10">
    <location>
        <begin position="1"/>
        <end position="79"/>
    </location>
</feature>
<evidence type="ECO:0000256" key="6">
    <source>
        <dbReference type="ARBA" id="ARBA00022490"/>
    </source>
</evidence>
<organism evidence="11 12">
    <name type="scientific">Candidatus Iainarchaeum sp</name>
    <dbReference type="NCBI Taxonomy" id="3101447"/>
    <lineage>
        <taxon>Archaea</taxon>
        <taxon>Candidatus Iainarchaeota</taxon>
        <taxon>Candidatus Iainarchaeia</taxon>
        <taxon>Candidatus Iainarchaeales</taxon>
        <taxon>Candidatus Iainarchaeaceae</taxon>
        <taxon>Candidatus Iainarchaeum</taxon>
    </lineage>
</organism>
<dbReference type="SUPFAM" id="SSF55315">
    <property type="entry name" value="L30e-like"/>
    <property type="match status" value="1"/>
</dbReference>
<evidence type="ECO:0000256" key="2">
    <source>
        <dbReference type="ARBA" id="ARBA00004496"/>
    </source>
</evidence>
<evidence type="ECO:0000256" key="5">
    <source>
        <dbReference type="ARBA" id="ARBA00019723"/>
    </source>
</evidence>
<comment type="subcellular location">
    <subcellularLocation>
        <location evidence="2 9">Cytoplasm</location>
    </subcellularLocation>
</comment>
<dbReference type="Pfam" id="PF03464">
    <property type="entry name" value="eRF1_2"/>
    <property type="match status" value="1"/>
</dbReference>